<comment type="similarity">
    <text evidence="1 6">Belongs to the universal ribosomal protein uS17 family.</text>
</comment>
<dbReference type="Gene3D" id="2.40.50.140">
    <property type="entry name" value="Nucleic acid-binding proteins"/>
    <property type="match status" value="1"/>
</dbReference>
<dbReference type="SUPFAM" id="SSF50249">
    <property type="entry name" value="Nucleic acid-binding proteins"/>
    <property type="match status" value="1"/>
</dbReference>
<evidence type="ECO:0000256" key="5">
    <source>
        <dbReference type="ARBA" id="ARBA00023274"/>
    </source>
</evidence>
<evidence type="ECO:0000256" key="6">
    <source>
        <dbReference type="HAMAP-Rule" id="MF_01345"/>
    </source>
</evidence>
<dbReference type="InterPro" id="IPR019984">
    <property type="entry name" value="Ribosomal_uS17_bact/chlr"/>
</dbReference>
<keyword evidence="4 6" id="KW-0689">Ribosomal protein</keyword>
<dbReference type="PATRIC" id="fig|1261131.3.peg.894"/>
<dbReference type="KEGG" id="lar:lam_934"/>
<dbReference type="NCBIfam" id="TIGR03635">
    <property type="entry name" value="uS17_bact"/>
    <property type="match status" value="1"/>
</dbReference>
<keyword evidence="5 6" id="KW-0687">Ribonucleoprotein</keyword>
<dbReference type="Proteomes" id="UP000017862">
    <property type="component" value="Chromosome"/>
</dbReference>
<evidence type="ECO:0000256" key="1">
    <source>
        <dbReference type="ARBA" id="ARBA00010254"/>
    </source>
</evidence>
<protein>
    <recommendedName>
        <fullName evidence="6">Small ribosomal subunit protein uS17</fullName>
    </recommendedName>
</protein>
<dbReference type="STRING" id="1261131.lam_934"/>
<dbReference type="InterPro" id="IPR000266">
    <property type="entry name" value="Ribosomal_uS17"/>
</dbReference>
<reference evidence="7 8" key="1">
    <citation type="journal article" date="2014" name="Mol. Plant Microbe Interact.">
        <title>The complete genome sequence of Candidatus Liberibacter americanus, associated with citrus Huanglongbing.</title>
        <authorList>
            <person name="Wulff N.A."/>
            <person name="Zhang S."/>
            <person name="Setubal J.C."/>
            <person name="Almeida N.F."/>
            <person name="Martins E.C."/>
            <person name="Harakava R."/>
            <person name="Kumar D."/>
            <person name="Rangel L.T."/>
            <person name="Foissac X."/>
            <person name="Bove J."/>
            <person name="Gabriel D.W."/>
        </authorList>
    </citation>
    <scope>NUCLEOTIDE SEQUENCE [LARGE SCALE GENOMIC DNA]</scope>
    <source>
        <strain evidence="7 8">Sao Paulo</strain>
    </source>
</reference>
<keyword evidence="3 6" id="KW-0694">RNA-binding</keyword>
<dbReference type="PRINTS" id="PR00973">
    <property type="entry name" value="RIBOSOMALS17"/>
</dbReference>
<dbReference type="AlphaFoldDB" id="U6B8T8"/>
<dbReference type="NCBIfam" id="NF004123">
    <property type="entry name" value="PRK05610.1"/>
    <property type="match status" value="1"/>
</dbReference>
<evidence type="ECO:0000256" key="3">
    <source>
        <dbReference type="ARBA" id="ARBA00022884"/>
    </source>
</evidence>
<evidence type="ECO:0000313" key="7">
    <source>
        <dbReference type="EMBL" id="AHA28266.1"/>
    </source>
</evidence>
<dbReference type="PANTHER" id="PTHR10744:SF1">
    <property type="entry name" value="SMALL RIBOSOMAL SUBUNIT PROTEIN US17M"/>
    <property type="match status" value="1"/>
</dbReference>
<gene>
    <name evidence="6 7" type="primary">rpsQ</name>
    <name evidence="7" type="ORF">lam_934</name>
</gene>
<dbReference type="PANTHER" id="PTHR10744">
    <property type="entry name" value="40S RIBOSOMAL PROTEIN S11 FAMILY MEMBER"/>
    <property type="match status" value="1"/>
</dbReference>
<comment type="subunit">
    <text evidence="6">Part of the 30S ribosomal subunit.</text>
</comment>
<dbReference type="Pfam" id="PF00366">
    <property type="entry name" value="Ribosomal_S17"/>
    <property type="match status" value="1"/>
</dbReference>
<evidence type="ECO:0000256" key="4">
    <source>
        <dbReference type="ARBA" id="ARBA00022980"/>
    </source>
</evidence>
<dbReference type="HOGENOM" id="CLU_073626_1_1_5"/>
<dbReference type="GO" id="GO:0006412">
    <property type="term" value="P:translation"/>
    <property type="evidence" value="ECO:0007669"/>
    <property type="project" value="UniProtKB-UniRule"/>
</dbReference>
<dbReference type="eggNOG" id="COG0186">
    <property type="taxonomic scope" value="Bacteria"/>
</dbReference>
<comment type="function">
    <text evidence="6">One of the primary rRNA binding proteins, it binds specifically to the 5'-end of 16S ribosomal RNA.</text>
</comment>
<dbReference type="RefSeq" id="WP_007557035.1">
    <property type="nucleotide sequence ID" value="NC_022793.1"/>
</dbReference>
<dbReference type="InterPro" id="IPR012340">
    <property type="entry name" value="NA-bd_OB-fold"/>
</dbReference>
<keyword evidence="8" id="KW-1185">Reference proteome</keyword>
<organism evidence="7 8">
    <name type="scientific">Candidatus Liberibacter americanus str. Sao Paulo</name>
    <dbReference type="NCBI Taxonomy" id="1261131"/>
    <lineage>
        <taxon>Bacteria</taxon>
        <taxon>Pseudomonadati</taxon>
        <taxon>Pseudomonadota</taxon>
        <taxon>Alphaproteobacteria</taxon>
        <taxon>Hyphomicrobiales</taxon>
        <taxon>Rhizobiaceae</taxon>
        <taxon>Liberibacter</taxon>
    </lineage>
</organism>
<proteinExistence type="inferred from homology"/>
<accession>U6B8T8</accession>
<sequence length="81" mass="9783">MSKRILRGVVVVDNSDKTVSVRVERRFSHNLFRKTIRKFKKYAAHDEENKFKIGDFVYIEESRPFSRRKTWKVIGYFKVLT</sequence>
<dbReference type="GO" id="GO:0022627">
    <property type="term" value="C:cytosolic small ribosomal subunit"/>
    <property type="evidence" value="ECO:0007669"/>
    <property type="project" value="UniProtKB-UniRule"/>
</dbReference>
<evidence type="ECO:0000256" key="2">
    <source>
        <dbReference type="ARBA" id="ARBA00022730"/>
    </source>
</evidence>
<dbReference type="GO" id="GO:0003735">
    <property type="term" value="F:structural constituent of ribosome"/>
    <property type="evidence" value="ECO:0007669"/>
    <property type="project" value="UniProtKB-UniRule"/>
</dbReference>
<evidence type="ECO:0000313" key="8">
    <source>
        <dbReference type="Proteomes" id="UP000017862"/>
    </source>
</evidence>
<keyword evidence="2 6" id="KW-0699">rRNA-binding</keyword>
<dbReference type="HAMAP" id="MF_01345_B">
    <property type="entry name" value="Ribosomal_uS17_B"/>
    <property type="match status" value="1"/>
</dbReference>
<dbReference type="EMBL" id="CP006604">
    <property type="protein sequence ID" value="AHA28266.1"/>
    <property type="molecule type" value="Genomic_DNA"/>
</dbReference>
<name>U6B8T8_9HYPH</name>
<dbReference type="GO" id="GO:0019843">
    <property type="term" value="F:rRNA binding"/>
    <property type="evidence" value="ECO:0007669"/>
    <property type="project" value="UniProtKB-UniRule"/>
</dbReference>
<dbReference type="CDD" id="cd00364">
    <property type="entry name" value="Ribosomal_uS17"/>
    <property type="match status" value="1"/>
</dbReference>